<dbReference type="Pfam" id="PF00725">
    <property type="entry name" value="3HCDH"/>
    <property type="match status" value="1"/>
</dbReference>
<dbReference type="PANTHER" id="PTHR48075">
    <property type="entry name" value="3-HYDROXYACYL-COA DEHYDROGENASE FAMILY PROTEIN"/>
    <property type="match status" value="1"/>
</dbReference>
<dbReference type="SUPFAM" id="SSF48179">
    <property type="entry name" value="6-phosphogluconate dehydrogenase C-terminal domain-like"/>
    <property type="match status" value="1"/>
</dbReference>
<dbReference type="EMBL" id="BAAAPF010000159">
    <property type="protein sequence ID" value="GAA2134464.1"/>
    <property type="molecule type" value="Genomic_DNA"/>
</dbReference>
<dbReference type="Gene3D" id="1.10.1040.10">
    <property type="entry name" value="N-(1-d-carboxylethyl)-l-norvaline Dehydrogenase, domain 2"/>
    <property type="match status" value="1"/>
</dbReference>
<protein>
    <submittedName>
        <fullName evidence="6">3-hydroxyacyl-CoA dehydrogenase NAD-binding domain-containing protein</fullName>
    </submittedName>
</protein>
<evidence type="ECO:0000256" key="1">
    <source>
        <dbReference type="ARBA" id="ARBA00005086"/>
    </source>
</evidence>
<dbReference type="InterPro" id="IPR036291">
    <property type="entry name" value="NAD(P)-bd_dom_sf"/>
</dbReference>
<dbReference type="InterPro" id="IPR006180">
    <property type="entry name" value="3-OHacyl-CoA_DH_CS"/>
</dbReference>
<evidence type="ECO:0000256" key="2">
    <source>
        <dbReference type="ARBA" id="ARBA00009463"/>
    </source>
</evidence>
<dbReference type="InterPro" id="IPR013328">
    <property type="entry name" value="6PGD_dom2"/>
</dbReference>
<keyword evidence="7" id="KW-1185">Reference proteome</keyword>
<organism evidence="6 7">
    <name type="scientific">Streptomyces synnematoformans</name>
    <dbReference type="NCBI Taxonomy" id="415721"/>
    <lineage>
        <taxon>Bacteria</taxon>
        <taxon>Bacillati</taxon>
        <taxon>Actinomycetota</taxon>
        <taxon>Actinomycetes</taxon>
        <taxon>Kitasatosporales</taxon>
        <taxon>Streptomycetaceae</taxon>
        <taxon>Streptomyces</taxon>
    </lineage>
</organism>
<dbReference type="InterPro" id="IPR006108">
    <property type="entry name" value="3HC_DH_C"/>
</dbReference>
<dbReference type="SUPFAM" id="SSF51735">
    <property type="entry name" value="NAD(P)-binding Rossmann-fold domains"/>
    <property type="match status" value="1"/>
</dbReference>
<evidence type="ECO:0000256" key="3">
    <source>
        <dbReference type="ARBA" id="ARBA00023002"/>
    </source>
</evidence>
<dbReference type="InterPro" id="IPR006176">
    <property type="entry name" value="3-OHacyl-CoA_DH_NAD-bd"/>
</dbReference>
<sequence length="310" mass="32763">MSIPTTSTVLGSGSMGPGIAALLARYGSGVRLHDVSEEALARAEGTCAGVVAHLDRLDVPVTPGGSVTFERDQAKALDGADLVIEAVPEQLELKKTVLAQVEAAVRDDAIIATNTSGIPISDMAVDMAHPERLIGMHWSNPPHLIPMIEIVRGERTGAAVEEQLVGIVEAFGYEAVVEKEVPGFVENRVLYAVLRECMALVEEGVVSQRDLDTVVKWGVGYKLAVIGPMRLVDMAGLDIYQAVGSYLNRDLSTESGVSSLVTELTAEGRLGMKTGGGLYEYGEGEVAAKRADIVDGLVSVRKALSAIKPV</sequence>
<comment type="pathway">
    <text evidence="1">Lipid metabolism; butanoate metabolism.</text>
</comment>
<dbReference type="RefSeq" id="WP_027752007.1">
    <property type="nucleotide sequence ID" value="NZ_BAAAPF010000159.1"/>
</dbReference>
<evidence type="ECO:0000259" key="4">
    <source>
        <dbReference type="Pfam" id="PF00725"/>
    </source>
</evidence>
<dbReference type="Pfam" id="PF02737">
    <property type="entry name" value="3HCDH_N"/>
    <property type="match status" value="1"/>
</dbReference>
<dbReference type="Gene3D" id="3.40.50.720">
    <property type="entry name" value="NAD(P)-binding Rossmann-like Domain"/>
    <property type="match status" value="1"/>
</dbReference>
<accession>A0ABN2YZJ8</accession>
<dbReference type="PROSITE" id="PS00067">
    <property type="entry name" value="3HCDH"/>
    <property type="match status" value="1"/>
</dbReference>
<evidence type="ECO:0000313" key="7">
    <source>
        <dbReference type="Proteomes" id="UP001500443"/>
    </source>
</evidence>
<dbReference type="InterPro" id="IPR008927">
    <property type="entry name" value="6-PGluconate_DH-like_C_sf"/>
</dbReference>
<name>A0ABN2YZJ8_9ACTN</name>
<gene>
    <name evidence="6" type="ORF">GCM10009802_43040</name>
</gene>
<proteinExistence type="inferred from homology"/>
<comment type="caution">
    <text evidence="6">The sequence shown here is derived from an EMBL/GenBank/DDBJ whole genome shotgun (WGS) entry which is preliminary data.</text>
</comment>
<dbReference type="Proteomes" id="UP001500443">
    <property type="component" value="Unassembled WGS sequence"/>
</dbReference>
<dbReference type="PANTHER" id="PTHR48075:SF5">
    <property type="entry name" value="3-HYDROXYBUTYRYL-COA DEHYDROGENASE"/>
    <property type="match status" value="1"/>
</dbReference>
<comment type="similarity">
    <text evidence="2">Belongs to the 3-hydroxyacyl-CoA dehydrogenase family.</text>
</comment>
<evidence type="ECO:0000313" key="6">
    <source>
        <dbReference type="EMBL" id="GAA2134464.1"/>
    </source>
</evidence>
<evidence type="ECO:0000259" key="5">
    <source>
        <dbReference type="Pfam" id="PF02737"/>
    </source>
</evidence>
<dbReference type="InterPro" id="IPR022694">
    <property type="entry name" value="3-OHacyl-CoA_DH"/>
</dbReference>
<reference evidence="6 7" key="1">
    <citation type="journal article" date="2019" name="Int. J. Syst. Evol. Microbiol.">
        <title>The Global Catalogue of Microorganisms (GCM) 10K type strain sequencing project: providing services to taxonomists for standard genome sequencing and annotation.</title>
        <authorList>
            <consortium name="The Broad Institute Genomics Platform"/>
            <consortium name="The Broad Institute Genome Sequencing Center for Infectious Disease"/>
            <person name="Wu L."/>
            <person name="Ma J."/>
        </authorList>
    </citation>
    <scope>NUCLEOTIDE SEQUENCE [LARGE SCALE GENOMIC DNA]</scope>
    <source>
        <strain evidence="6 7">JCM 15481</strain>
    </source>
</reference>
<keyword evidence="3" id="KW-0560">Oxidoreductase</keyword>
<feature type="domain" description="3-hydroxyacyl-CoA dehydrogenase NAD binding" evidence="5">
    <location>
        <begin position="8"/>
        <end position="180"/>
    </location>
</feature>
<feature type="domain" description="3-hydroxyacyl-CoA dehydrogenase C-terminal" evidence="4">
    <location>
        <begin position="183"/>
        <end position="281"/>
    </location>
</feature>
<dbReference type="PIRSF" id="PIRSF000105">
    <property type="entry name" value="HCDH"/>
    <property type="match status" value="1"/>
</dbReference>